<evidence type="ECO:0000313" key="3">
    <source>
        <dbReference type="Proteomes" id="UP000198894"/>
    </source>
</evidence>
<accession>A0A1G8ZI16</accession>
<evidence type="ECO:0000256" key="1">
    <source>
        <dbReference type="SAM" id="Phobius"/>
    </source>
</evidence>
<organism evidence="2 3">
    <name type="scientific">Mesorhizobium muleiense</name>
    <dbReference type="NCBI Taxonomy" id="1004279"/>
    <lineage>
        <taxon>Bacteria</taxon>
        <taxon>Pseudomonadati</taxon>
        <taxon>Pseudomonadota</taxon>
        <taxon>Alphaproteobacteria</taxon>
        <taxon>Hyphomicrobiales</taxon>
        <taxon>Phyllobacteriaceae</taxon>
        <taxon>Mesorhizobium</taxon>
    </lineage>
</organism>
<dbReference type="Proteomes" id="UP000198894">
    <property type="component" value="Unassembled WGS sequence"/>
</dbReference>
<protein>
    <recommendedName>
        <fullName evidence="4">Protoheme IX farnesyltransferase</fullName>
    </recommendedName>
</protein>
<evidence type="ECO:0000313" key="2">
    <source>
        <dbReference type="EMBL" id="SDK14653.1"/>
    </source>
</evidence>
<keyword evidence="1" id="KW-0472">Membrane</keyword>
<keyword evidence="3" id="KW-1185">Reference proteome</keyword>
<keyword evidence="1" id="KW-1133">Transmembrane helix</keyword>
<keyword evidence="1" id="KW-0812">Transmembrane</keyword>
<evidence type="ECO:0008006" key="4">
    <source>
        <dbReference type="Google" id="ProtNLM"/>
    </source>
</evidence>
<sequence length="53" mass="5863">MADKKLELVTLTERQQKARRNRSVAIGLALAVLVVIFYIATVVKFGNNLTGTM</sequence>
<gene>
    <name evidence="2" type="ORF">SAMN05428953_11245</name>
</gene>
<proteinExistence type="predicted"/>
<dbReference type="AlphaFoldDB" id="A0A1G8ZI16"/>
<reference evidence="3" key="1">
    <citation type="submission" date="2016-10" db="EMBL/GenBank/DDBJ databases">
        <authorList>
            <person name="Varghese N."/>
            <person name="Submissions S."/>
        </authorList>
    </citation>
    <scope>NUCLEOTIDE SEQUENCE [LARGE SCALE GENOMIC DNA]</scope>
    <source>
        <strain evidence="3">CGMCC 1.11022</strain>
    </source>
</reference>
<name>A0A1G8ZI16_9HYPH</name>
<dbReference type="EMBL" id="FNEE01000012">
    <property type="protein sequence ID" value="SDK14653.1"/>
    <property type="molecule type" value="Genomic_DNA"/>
</dbReference>
<dbReference type="RefSeq" id="WP_091596180.1">
    <property type="nucleotide sequence ID" value="NZ_FNEE01000012.1"/>
</dbReference>
<feature type="transmembrane region" description="Helical" evidence="1">
    <location>
        <begin position="24"/>
        <end position="43"/>
    </location>
</feature>